<evidence type="ECO:0000256" key="11">
    <source>
        <dbReference type="ARBA" id="ARBA00022777"/>
    </source>
</evidence>
<evidence type="ECO:0000256" key="8">
    <source>
        <dbReference type="ARBA" id="ARBA00022692"/>
    </source>
</evidence>
<evidence type="ECO:0000256" key="3">
    <source>
        <dbReference type="ARBA" id="ARBA00012438"/>
    </source>
</evidence>
<dbReference type="CDD" id="cd00082">
    <property type="entry name" value="HisKA"/>
    <property type="match status" value="1"/>
</dbReference>
<keyword evidence="5" id="KW-0997">Cell inner membrane</keyword>
<reference evidence="23 24" key="1">
    <citation type="journal article" date="2012" name="PLoS Genet.">
        <title>Comparative Genomics of Plant-Associated Pseudomonas spp.: Insights into Diversity and Inheritance of Traits Involved in Multitrophic Interactions.</title>
        <authorList>
            <person name="Loper J.E."/>
            <person name="Hassan K.A."/>
            <person name="Mavrodi D.V."/>
            <person name="Davis E.W.II."/>
            <person name="Lim C.K."/>
            <person name="Shaffer B.T."/>
            <person name="Elbourne L.D."/>
            <person name="Stockwell V.O."/>
            <person name="Hartney S.L."/>
            <person name="Breakwell K."/>
            <person name="Henkels M.D."/>
            <person name="Tetu S.G."/>
            <person name="Rangel L.I."/>
            <person name="Kidarsa T.A."/>
            <person name="Wilson N.L."/>
            <person name="van de Mortel J.E."/>
            <person name="Song C."/>
            <person name="Blumhagen R."/>
            <person name="Radune D."/>
            <person name="Hostetler J.B."/>
            <person name="Brinkac L.M."/>
            <person name="Durkin A.S."/>
            <person name="Kluepfel D.A."/>
            <person name="Wechter W.P."/>
            <person name="Anderson A.J."/>
            <person name="Kim Y.C."/>
            <person name="Pierson L.S.III."/>
            <person name="Pierson E.A."/>
            <person name="Lindow S.E."/>
            <person name="Kobayashi D.Y."/>
            <person name="Raaijmakers J.M."/>
            <person name="Weller D.M."/>
            <person name="Thomashow L.S."/>
            <person name="Allen A.E."/>
            <person name="Paulsen I.T."/>
        </authorList>
    </citation>
    <scope>NUCLEOTIDE SEQUENCE [LARGE SCALE GENOMIC DNA]</scope>
    <source>
        <strain evidence="23 24">O6</strain>
    </source>
</reference>
<dbReference type="InterPro" id="IPR036097">
    <property type="entry name" value="HisK_dim/P_sf"/>
</dbReference>
<dbReference type="CDD" id="cd00130">
    <property type="entry name" value="PAS"/>
    <property type="match status" value="1"/>
</dbReference>
<dbReference type="InterPro" id="IPR001789">
    <property type="entry name" value="Sig_transdc_resp-reg_receiver"/>
</dbReference>
<evidence type="ECO:0000256" key="16">
    <source>
        <dbReference type="PROSITE-ProRule" id="PRU00110"/>
    </source>
</evidence>
<dbReference type="GO" id="GO:0000155">
    <property type="term" value="F:phosphorelay sensor kinase activity"/>
    <property type="evidence" value="ECO:0007669"/>
    <property type="project" value="InterPro"/>
</dbReference>
<dbReference type="SUPFAM" id="SSF47226">
    <property type="entry name" value="Histidine-containing phosphotransfer domain, HPT domain"/>
    <property type="match status" value="1"/>
</dbReference>
<dbReference type="CDD" id="cd00088">
    <property type="entry name" value="HPT"/>
    <property type="match status" value="1"/>
</dbReference>
<evidence type="ECO:0000256" key="13">
    <source>
        <dbReference type="ARBA" id="ARBA00022989"/>
    </source>
</evidence>
<sequence length="1225" mass="136436">MMRRWVTPMFRFATRRLRSLLIVLLLGMPCVVSAASQLESATPLKLVDRSALEESVLKLQTQDWQWLRSKRVLTLGVSSPDFAPIEIISGNTYYEGVTADVVGLIGKLLHMDIRIVQFADRNAALNALEAGSIDLIGSANSYELASNPVQLSKSYIADHAVLYVRKSEGRAIPGGLDGMRVALAEDYLPLRQLQAFYPYADFVPFKSRELALAAVAFGNADLYLGDAASSNYLVNLNYFNYVRLHAPLNIPTNGFAFAVRPDDRRLVSVLNSALGMIRKHYLTDILKRWSGGGASIITSKVSLSAAEQRWIARHPVVRFVVTNDMAPLSYFDAAGRFSGISADILKEISLRTGLEFEAVRAGYADDHLALIEQGDADLTALSPTSLTYEEKLRFTRPVVFSSFAIITRNEQHQPASLSELKGKRIALPLGHSLRETLQPASDYELLDVATLLDALEMVANGQADATATFLPVAQYYTMTLHDGNLKISNIIERGRPSLAFAMRKGDTELAAILDKAFLQIPPDVIDVFQNRWRPKADVSRVSWLDYRGLIYKMSAVAFGLIFLSFAWNFYLRSLYKRRQVAERALSERLSFMHALIDGIPHPIYARDRQGRMTLCNCSFLDVLKISRDTVIGHTALEGLILERQEALQFHDDYMSVMKTGTPLMTDRVLHLPDRELSICHWANPYHDAQNEIQGVICGWFDISERSESMEALRAALTVADQSNRAKTTFLATMSHEIRTPMSAVIGMLELVMKHADQGRFDRAAIEVAYDSARGLLELIGDILDVVRIESGHISLSPKRANLRELVESVARVFDGLARQKALVLSLHIDANVNCDVLVDPMRFKQVLSNLVGNAIKFTDTGEVKVTINGKRLEDDRLHVELFVEDTGVGICAEDLAMLFQPFVQANHGHTSRGGTGLGLAISKMLCELMGGQIRVHSEEGKGTCVSLDMPFSILPEVPHTVQKQQENANERLPLDVLVVDDQQANRALLTHQLVYFDQVVTSAANGKEGLRCWEERRFDLIITDCNMPVMNGYEMTRKIRELERQNGRPPCTIIGFTANARPEEKTKCLQAGMDDCVFKPVSLTAVSTLLMSLSGRKPQATQEQPAGVEGRSIEVILHVLTGGDKSMMQALVEEAYSSYTRDLAELKMELRRFAPDSMSHLVHRIKGAARILEAQPIIKACDQIERACSETPIDQEMILGQARMVERELESLIGLVKSIRQTEDV</sequence>
<evidence type="ECO:0000313" key="23">
    <source>
        <dbReference type="EMBL" id="EIM13322.1"/>
    </source>
</evidence>
<feature type="domain" description="HPt" evidence="22">
    <location>
        <begin position="1124"/>
        <end position="1225"/>
    </location>
</feature>
<dbReference type="FunFam" id="3.30.565.10:FF:000010">
    <property type="entry name" value="Sensor histidine kinase RcsC"/>
    <property type="match status" value="1"/>
</dbReference>
<dbReference type="InterPro" id="IPR049871">
    <property type="entry name" value="BvgS-like_periplasmic2"/>
</dbReference>
<evidence type="ECO:0000259" key="22">
    <source>
        <dbReference type="PROSITE" id="PS50894"/>
    </source>
</evidence>
<dbReference type="GO" id="GO:0005886">
    <property type="term" value="C:plasma membrane"/>
    <property type="evidence" value="ECO:0007669"/>
    <property type="project" value="UniProtKB-SubCell"/>
</dbReference>
<dbReference type="EMBL" id="AHOT01000029">
    <property type="protein sequence ID" value="EIM13322.1"/>
    <property type="molecule type" value="Genomic_DNA"/>
</dbReference>
<keyword evidence="8" id="KW-0812">Transmembrane</keyword>
<dbReference type="InterPro" id="IPR035965">
    <property type="entry name" value="PAS-like_dom_sf"/>
</dbReference>
<keyword evidence="4" id="KW-1003">Cell membrane</keyword>
<keyword evidence="13" id="KW-1133">Transmembrane helix</keyword>
<keyword evidence="7" id="KW-0808">Transferase</keyword>
<evidence type="ECO:0000259" key="20">
    <source>
        <dbReference type="PROSITE" id="PS50110"/>
    </source>
</evidence>
<dbReference type="Gene3D" id="1.20.120.160">
    <property type="entry name" value="HPT domain"/>
    <property type="match status" value="1"/>
</dbReference>
<evidence type="ECO:0000256" key="18">
    <source>
        <dbReference type="SAM" id="SignalP"/>
    </source>
</evidence>
<keyword evidence="15" id="KW-0472">Membrane</keyword>
<dbReference type="InterPro" id="IPR005467">
    <property type="entry name" value="His_kinase_dom"/>
</dbReference>
<keyword evidence="12" id="KW-0067">ATP-binding</keyword>
<evidence type="ECO:0000259" key="21">
    <source>
        <dbReference type="PROSITE" id="PS50112"/>
    </source>
</evidence>
<dbReference type="SUPFAM" id="SSF55874">
    <property type="entry name" value="ATPase domain of HSP90 chaperone/DNA topoisomerase II/histidine kinase"/>
    <property type="match status" value="1"/>
</dbReference>
<protein>
    <recommendedName>
        <fullName evidence="3">histidine kinase</fullName>
        <ecNumber evidence="3">2.7.13.3</ecNumber>
    </recommendedName>
</protein>
<dbReference type="PROSITE" id="PS50894">
    <property type="entry name" value="HPT"/>
    <property type="match status" value="1"/>
</dbReference>
<dbReference type="InterPro" id="IPR036641">
    <property type="entry name" value="HPT_dom_sf"/>
</dbReference>
<feature type="domain" description="Histidine kinase" evidence="19">
    <location>
        <begin position="732"/>
        <end position="953"/>
    </location>
</feature>
<comment type="catalytic activity">
    <reaction evidence="1">
        <text>ATP + protein L-histidine = ADP + protein N-phospho-L-histidine.</text>
        <dbReference type="EC" id="2.7.13.3"/>
    </reaction>
</comment>
<dbReference type="PROSITE" id="PS50110">
    <property type="entry name" value="RESPONSE_REGULATORY"/>
    <property type="match status" value="1"/>
</dbReference>
<dbReference type="SMART" id="SM00387">
    <property type="entry name" value="HATPase_c"/>
    <property type="match status" value="1"/>
</dbReference>
<keyword evidence="6 17" id="KW-0597">Phosphoprotein</keyword>
<evidence type="ECO:0000256" key="15">
    <source>
        <dbReference type="ARBA" id="ARBA00023136"/>
    </source>
</evidence>
<feature type="modified residue" description="4-aspartylphosphate" evidence="17">
    <location>
        <position position="1024"/>
    </location>
</feature>
<evidence type="ECO:0000256" key="9">
    <source>
        <dbReference type="ARBA" id="ARBA00022729"/>
    </source>
</evidence>
<evidence type="ECO:0000256" key="10">
    <source>
        <dbReference type="ARBA" id="ARBA00022741"/>
    </source>
</evidence>
<feature type="modified residue" description="Phosphohistidine" evidence="16">
    <location>
        <position position="1163"/>
    </location>
</feature>
<dbReference type="Gene3D" id="1.10.287.130">
    <property type="match status" value="1"/>
</dbReference>
<dbReference type="Pfam" id="PF00512">
    <property type="entry name" value="HisKA"/>
    <property type="match status" value="1"/>
</dbReference>
<dbReference type="Gene3D" id="3.30.565.10">
    <property type="entry name" value="Histidine kinase-like ATPase, C-terminal domain"/>
    <property type="match status" value="1"/>
</dbReference>
<dbReference type="InterPro" id="IPR004358">
    <property type="entry name" value="Sig_transdc_His_kin-like_C"/>
</dbReference>
<dbReference type="InterPro" id="IPR049870">
    <property type="entry name" value="BvgS-like_periplasmic1"/>
</dbReference>
<dbReference type="InterPro" id="IPR011006">
    <property type="entry name" value="CheY-like_superfamily"/>
</dbReference>
<keyword evidence="14" id="KW-0902">Two-component regulatory system</keyword>
<dbReference type="InterPro" id="IPR003594">
    <property type="entry name" value="HATPase_dom"/>
</dbReference>
<dbReference type="InterPro" id="IPR001638">
    <property type="entry name" value="Solute-binding_3/MltF_N"/>
</dbReference>
<dbReference type="SUPFAM" id="SSF52172">
    <property type="entry name" value="CheY-like"/>
    <property type="match status" value="1"/>
</dbReference>
<evidence type="ECO:0000256" key="6">
    <source>
        <dbReference type="ARBA" id="ARBA00022553"/>
    </source>
</evidence>
<dbReference type="InterPro" id="IPR000014">
    <property type="entry name" value="PAS"/>
</dbReference>
<evidence type="ECO:0000256" key="7">
    <source>
        <dbReference type="ARBA" id="ARBA00022679"/>
    </source>
</evidence>
<dbReference type="Pfam" id="PF01627">
    <property type="entry name" value="Hpt"/>
    <property type="match status" value="1"/>
</dbReference>
<proteinExistence type="predicted"/>
<dbReference type="Pfam" id="PF02518">
    <property type="entry name" value="HATPase_c"/>
    <property type="match status" value="1"/>
</dbReference>
<dbReference type="Proteomes" id="UP000003790">
    <property type="component" value="Chromosome"/>
</dbReference>
<dbReference type="SMART" id="SM00062">
    <property type="entry name" value="PBPb"/>
    <property type="match status" value="2"/>
</dbReference>
<feature type="domain" description="Response regulatory" evidence="20">
    <location>
        <begin position="975"/>
        <end position="1094"/>
    </location>
</feature>
<feature type="chain" id="PRO_5044237911" description="histidine kinase" evidence="18">
    <location>
        <begin position="35"/>
        <end position="1225"/>
    </location>
</feature>
<evidence type="ECO:0000313" key="24">
    <source>
        <dbReference type="Proteomes" id="UP000003790"/>
    </source>
</evidence>
<feature type="domain" description="PAS" evidence="21">
    <location>
        <begin position="588"/>
        <end position="636"/>
    </location>
</feature>
<dbReference type="InterPro" id="IPR003661">
    <property type="entry name" value="HisK_dim/P_dom"/>
</dbReference>
<dbReference type="CDD" id="cd17546">
    <property type="entry name" value="REC_hyHK_CKI1_RcsC-like"/>
    <property type="match status" value="1"/>
</dbReference>
<comment type="caution">
    <text evidence="23">The sequence shown here is derived from an EMBL/GenBank/DDBJ whole genome shotgun (WGS) entry which is preliminary data.</text>
</comment>
<keyword evidence="9 18" id="KW-0732">Signal</keyword>
<dbReference type="CDD" id="cd13707">
    <property type="entry name" value="PBP2_BvgS_D2"/>
    <property type="match status" value="1"/>
</dbReference>
<evidence type="ECO:0000256" key="17">
    <source>
        <dbReference type="PROSITE-ProRule" id="PRU00169"/>
    </source>
</evidence>
<dbReference type="CDD" id="cd13705">
    <property type="entry name" value="PBP2_BvgS_D1"/>
    <property type="match status" value="1"/>
</dbReference>
<dbReference type="InterPro" id="IPR013656">
    <property type="entry name" value="PAS_4"/>
</dbReference>
<evidence type="ECO:0000256" key="12">
    <source>
        <dbReference type="ARBA" id="ARBA00022840"/>
    </source>
</evidence>
<evidence type="ECO:0000259" key="19">
    <source>
        <dbReference type="PROSITE" id="PS50109"/>
    </source>
</evidence>
<evidence type="ECO:0000256" key="14">
    <source>
        <dbReference type="ARBA" id="ARBA00023012"/>
    </source>
</evidence>
<accession>A0AB33WJL3</accession>
<name>A0AB33WJL3_9PSED</name>
<dbReference type="SMART" id="SM00448">
    <property type="entry name" value="REC"/>
    <property type="match status" value="1"/>
</dbReference>
<dbReference type="GO" id="GO:0009927">
    <property type="term" value="F:histidine phosphotransfer kinase activity"/>
    <property type="evidence" value="ECO:0007669"/>
    <property type="project" value="TreeGrafter"/>
</dbReference>
<evidence type="ECO:0000256" key="1">
    <source>
        <dbReference type="ARBA" id="ARBA00000085"/>
    </source>
</evidence>
<evidence type="ECO:0000256" key="2">
    <source>
        <dbReference type="ARBA" id="ARBA00004429"/>
    </source>
</evidence>
<dbReference type="GO" id="GO:0005524">
    <property type="term" value="F:ATP binding"/>
    <property type="evidence" value="ECO:0007669"/>
    <property type="project" value="UniProtKB-KW"/>
</dbReference>
<dbReference type="PROSITE" id="PS50109">
    <property type="entry name" value="HIS_KIN"/>
    <property type="match status" value="1"/>
</dbReference>
<dbReference type="SMART" id="SM00388">
    <property type="entry name" value="HisKA"/>
    <property type="match status" value="1"/>
</dbReference>
<dbReference type="CDD" id="cd16922">
    <property type="entry name" value="HATPase_EvgS-ArcB-TorS-like"/>
    <property type="match status" value="1"/>
</dbReference>
<dbReference type="PANTHER" id="PTHR43047:SF72">
    <property type="entry name" value="OSMOSENSING HISTIDINE PROTEIN KINASE SLN1"/>
    <property type="match status" value="1"/>
</dbReference>
<organism evidence="23 24">
    <name type="scientific">Pseudomonas chlororaphis O6</name>
    <dbReference type="NCBI Taxonomy" id="1037915"/>
    <lineage>
        <taxon>Bacteria</taxon>
        <taxon>Pseudomonadati</taxon>
        <taxon>Pseudomonadota</taxon>
        <taxon>Gammaproteobacteria</taxon>
        <taxon>Pseudomonadales</taxon>
        <taxon>Pseudomonadaceae</taxon>
        <taxon>Pseudomonas</taxon>
    </lineage>
</organism>
<dbReference type="SUPFAM" id="SSF47384">
    <property type="entry name" value="Homodimeric domain of signal transducing histidine kinase"/>
    <property type="match status" value="1"/>
</dbReference>
<dbReference type="PRINTS" id="PR00344">
    <property type="entry name" value="BCTRLSENSOR"/>
</dbReference>
<dbReference type="Pfam" id="PF08448">
    <property type="entry name" value="PAS_4"/>
    <property type="match status" value="1"/>
</dbReference>
<feature type="signal peptide" evidence="18">
    <location>
        <begin position="1"/>
        <end position="34"/>
    </location>
</feature>
<dbReference type="Gene3D" id="3.40.190.10">
    <property type="entry name" value="Periplasmic binding protein-like II"/>
    <property type="match status" value="4"/>
</dbReference>
<dbReference type="Gene3D" id="3.30.450.20">
    <property type="entry name" value="PAS domain"/>
    <property type="match status" value="1"/>
</dbReference>
<keyword evidence="11 23" id="KW-0418">Kinase</keyword>
<dbReference type="PANTHER" id="PTHR43047">
    <property type="entry name" value="TWO-COMPONENT HISTIDINE PROTEIN KINASE"/>
    <property type="match status" value="1"/>
</dbReference>
<dbReference type="SUPFAM" id="SSF53850">
    <property type="entry name" value="Periplasmic binding protein-like II"/>
    <property type="match status" value="2"/>
</dbReference>
<dbReference type="InterPro" id="IPR008207">
    <property type="entry name" value="Sig_transdc_His_kin_Hpt_dom"/>
</dbReference>
<dbReference type="PROSITE" id="PS50112">
    <property type="entry name" value="PAS"/>
    <property type="match status" value="1"/>
</dbReference>
<evidence type="ECO:0000256" key="4">
    <source>
        <dbReference type="ARBA" id="ARBA00022475"/>
    </source>
</evidence>
<comment type="subcellular location">
    <subcellularLocation>
        <location evidence="2">Cell inner membrane</location>
        <topology evidence="2">Multi-pass membrane protein</topology>
    </subcellularLocation>
</comment>
<dbReference type="Pfam" id="PF00072">
    <property type="entry name" value="Response_reg"/>
    <property type="match status" value="1"/>
</dbReference>
<dbReference type="InterPro" id="IPR036890">
    <property type="entry name" value="HATPase_C_sf"/>
</dbReference>
<keyword evidence="10" id="KW-0547">Nucleotide-binding</keyword>
<dbReference type="Gene3D" id="3.40.50.2300">
    <property type="match status" value="1"/>
</dbReference>
<dbReference type="AlphaFoldDB" id="A0AB33WJL3"/>
<evidence type="ECO:0000256" key="5">
    <source>
        <dbReference type="ARBA" id="ARBA00022519"/>
    </source>
</evidence>
<dbReference type="SMART" id="SM00091">
    <property type="entry name" value="PAS"/>
    <property type="match status" value="1"/>
</dbReference>
<dbReference type="EC" id="2.7.13.3" evidence="3"/>
<dbReference type="Pfam" id="PF00497">
    <property type="entry name" value="SBP_bac_3"/>
    <property type="match status" value="2"/>
</dbReference>
<gene>
    <name evidence="23" type="ORF">PchlO6_6072</name>
</gene>
<dbReference type="SUPFAM" id="SSF55785">
    <property type="entry name" value="PYP-like sensor domain (PAS domain)"/>
    <property type="match status" value="1"/>
</dbReference>